<dbReference type="EMBL" id="JACGWJ010000009">
    <property type="protein sequence ID" value="KAL0400420.1"/>
    <property type="molecule type" value="Genomic_DNA"/>
</dbReference>
<dbReference type="InterPro" id="IPR013103">
    <property type="entry name" value="RVT_2"/>
</dbReference>
<organism evidence="3">
    <name type="scientific">Sesamum radiatum</name>
    <name type="common">Black benniseed</name>
    <dbReference type="NCBI Taxonomy" id="300843"/>
    <lineage>
        <taxon>Eukaryota</taxon>
        <taxon>Viridiplantae</taxon>
        <taxon>Streptophyta</taxon>
        <taxon>Embryophyta</taxon>
        <taxon>Tracheophyta</taxon>
        <taxon>Spermatophyta</taxon>
        <taxon>Magnoliopsida</taxon>
        <taxon>eudicotyledons</taxon>
        <taxon>Gunneridae</taxon>
        <taxon>Pentapetalae</taxon>
        <taxon>asterids</taxon>
        <taxon>lamiids</taxon>
        <taxon>Lamiales</taxon>
        <taxon>Pedaliaceae</taxon>
        <taxon>Sesamum</taxon>
    </lineage>
</organism>
<dbReference type="InterPro" id="IPR043502">
    <property type="entry name" value="DNA/RNA_pol_sf"/>
</dbReference>
<dbReference type="PANTHER" id="PTHR11439">
    <property type="entry name" value="GAG-POL-RELATED RETROTRANSPOSON"/>
    <property type="match status" value="1"/>
</dbReference>
<dbReference type="CDD" id="cd09272">
    <property type="entry name" value="RNase_HI_RT_Ty1"/>
    <property type="match status" value="1"/>
</dbReference>
<proteinExistence type="predicted"/>
<dbReference type="Pfam" id="PF25597">
    <property type="entry name" value="SH3_retrovirus"/>
    <property type="match status" value="1"/>
</dbReference>
<evidence type="ECO:0000313" key="3">
    <source>
        <dbReference type="EMBL" id="KAL0400420.1"/>
    </source>
</evidence>
<gene>
    <name evidence="3" type="ORF">Sradi_2385300</name>
</gene>
<dbReference type="Pfam" id="PF07727">
    <property type="entry name" value="RVT_2"/>
    <property type="match status" value="1"/>
</dbReference>
<sequence>MAPSKTVAQTPYQIWHGKPASYKYLRVWGSPAYVKRLVGDKLDSRSSLCRFVGYPKETAGYYFYDPSEQKVFVSRNAVFLEKGFPADTQLEELLLEESSEATPQTDTVTSSAPIVLTNDIPVLRRSTRVSQQPERYGFLGLTGQLDNDPKTYGEAMSDIDSGKWIEAMKSEMDSMSSNNVWTLVDPSKGVKPVGYKWVYKRKLGADGEVTTFKARLVAKGYTQRPGVDFEETYSPVAIAKSIRIMLAIAVWYDYEIWQMNVKTAFLNGFVEEEIYMDQPEGFTSVGEEQKVCHLQRSIYDLKQASRSWNIRFDEVIRGYDFIKNDFDLCVYKKVSRSSVAFIVLYVDDILLIGNDVKMLGDTKASLSTQFSMKNLGEASYILGIKIIRDRSKRMLGMTQTSYVEKVFKRFKMENSKRGFLPVRHGVKLSKKQSPKTDEELRKIFDIPYASAVQEACTRPDVAFALSVTSRYQACAGEAHWTAVKTILKYLRRTKDVFLIYDGGELILEGYSDTSFQSDEDDAKSQSGFVFKLNGGVVAWKSFKQDTTADSTTEAEYVAASEAAKEAVWMKNYIQELGVVPSIAEPVVIFCDNNRAIAQAKEPRSHHRSKHILRRYHLLRQMVGRGDVRMDRVTSAENMADPLTKPVSQIAHAQHLGKMGLRNMSDWI</sequence>
<accession>A0AAW2T6E8</accession>
<dbReference type="PANTHER" id="PTHR11439:SF496">
    <property type="entry name" value="RNA-DIRECTED DNA POLYMERASE"/>
    <property type="match status" value="1"/>
</dbReference>
<dbReference type="InterPro" id="IPR057670">
    <property type="entry name" value="SH3_retrovirus"/>
</dbReference>
<evidence type="ECO:0000259" key="1">
    <source>
        <dbReference type="Pfam" id="PF07727"/>
    </source>
</evidence>
<evidence type="ECO:0000259" key="2">
    <source>
        <dbReference type="Pfam" id="PF25597"/>
    </source>
</evidence>
<reference evidence="3" key="2">
    <citation type="journal article" date="2024" name="Plant">
        <title>Genomic evolution and insights into agronomic trait innovations of Sesamum species.</title>
        <authorList>
            <person name="Miao H."/>
            <person name="Wang L."/>
            <person name="Qu L."/>
            <person name="Liu H."/>
            <person name="Sun Y."/>
            <person name="Le M."/>
            <person name="Wang Q."/>
            <person name="Wei S."/>
            <person name="Zheng Y."/>
            <person name="Lin W."/>
            <person name="Duan Y."/>
            <person name="Cao H."/>
            <person name="Xiong S."/>
            <person name="Wang X."/>
            <person name="Wei L."/>
            <person name="Li C."/>
            <person name="Ma Q."/>
            <person name="Ju M."/>
            <person name="Zhao R."/>
            <person name="Li G."/>
            <person name="Mu C."/>
            <person name="Tian Q."/>
            <person name="Mei H."/>
            <person name="Zhang T."/>
            <person name="Gao T."/>
            <person name="Zhang H."/>
        </authorList>
    </citation>
    <scope>NUCLEOTIDE SEQUENCE</scope>
    <source>
        <strain evidence="3">G02</strain>
    </source>
</reference>
<dbReference type="SUPFAM" id="SSF56672">
    <property type="entry name" value="DNA/RNA polymerases"/>
    <property type="match status" value="1"/>
</dbReference>
<dbReference type="AlphaFoldDB" id="A0AAW2T6E8"/>
<name>A0AAW2T6E8_SESRA</name>
<feature type="domain" description="Retroviral polymerase SH3-like" evidence="2">
    <location>
        <begin position="32"/>
        <end position="89"/>
    </location>
</feature>
<feature type="domain" description="Reverse transcriptase Ty1/copia-type" evidence="1">
    <location>
        <begin position="178"/>
        <end position="422"/>
    </location>
</feature>
<reference evidence="3" key="1">
    <citation type="submission" date="2020-06" db="EMBL/GenBank/DDBJ databases">
        <authorList>
            <person name="Li T."/>
            <person name="Hu X."/>
            <person name="Zhang T."/>
            <person name="Song X."/>
            <person name="Zhang H."/>
            <person name="Dai N."/>
            <person name="Sheng W."/>
            <person name="Hou X."/>
            <person name="Wei L."/>
        </authorList>
    </citation>
    <scope>NUCLEOTIDE SEQUENCE</scope>
    <source>
        <strain evidence="3">G02</strain>
        <tissue evidence="3">Leaf</tissue>
    </source>
</reference>
<protein>
    <submittedName>
        <fullName evidence="3">Retrovirus-related Pol polyprotein from transposon TNT 1-94</fullName>
    </submittedName>
</protein>
<comment type="caution">
    <text evidence="3">The sequence shown here is derived from an EMBL/GenBank/DDBJ whole genome shotgun (WGS) entry which is preliminary data.</text>
</comment>